<reference evidence="2" key="1">
    <citation type="submission" date="2022-07" db="EMBL/GenBank/DDBJ databases">
        <title>Genome Sequence of Physisporinus lineatus.</title>
        <authorList>
            <person name="Buettner E."/>
        </authorList>
    </citation>
    <scope>NUCLEOTIDE SEQUENCE</scope>
    <source>
        <strain evidence="2">VT162</strain>
    </source>
</reference>
<organism evidence="2 3">
    <name type="scientific">Meripilus lineatus</name>
    <dbReference type="NCBI Taxonomy" id="2056292"/>
    <lineage>
        <taxon>Eukaryota</taxon>
        <taxon>Fungi</taxon>
        <taxon>Dikarya</taxon>
        <taxon>Basidiomycota</taxon>
        <taxon>Agaricomycotina</taxon>
        <taxon>Agaricomycetes</taxon>
        <taxon>Polyporales</taxon>
        <taxon>Meripilaceae</taxon>
        <taxon>Meripilus</taxon>
    </lineage>
</organism>
<feature type="region of interest" description="Disordered" evidence="1">
    <location>
        <begin position="627"/>
        <end position="731"/>
    </location>
</feature>
<feature type="region of interest" description="Disordered" evidence="1">
    <location>
        <begin position="1"/>
        <end position="71"/>
    </location>
</feature>
<feature type="region of interest" description="Disordered" evidence="1">
    <location>
        <begin position="507"/>
        <end position="581"/>
    </location>
</feature>
<evidence type="ECO:0000313" key="2">
    <source>
        <dbReference type="EMBL" id="KAJ3479926.1"/>
    </source>
</evidence>
<protein>
    <submittedName>
        <fullName evidence="2">Uncharacterized protein</fullName>
    </submittedName>
</protein>
<feature type="compositionally biased region" description="Polar residues" evidence="1">
    <location>
        <begin position="561"/>
        <end position="578"/>
    </location>
</feature>
<comment type="caution">
    <text evidence="2">The sequence shown here is derived from an EMBL/GenBank/DDBJ whole genome shotgun (WGS) entry which is preliminary data.</text>
</comment>
<evidence type="ECO:0000256" key="1">
    <source>
        <dbReference type="SAM" id="MobiDB-lite"/>
    </source>
</evidence>
<dbReference type="Proteomes" id="UP001212997">
    <property type="component" value="Unassembled WGS sequence"/>
</dbReference>
<feature type="region of interest" description="Disordered" evidence="1">
    <location>
        <begin position="84"/>
        <end position="239"/>
    </location>
</feature>
<accession>A0AAD5UYF1</accession>
<evidence type="ECO:0000313" key="3">
    <source>
        <dbReference type="Proteomes" id="UP001212997"/>
    </source>
</evidence>
<feature type="compositionally biased region" description="Basic and acidic residues" evidence="1">
    <location>
        <begin position="637"/>
        <end position="649"/>
    </location>
</feature>
<feature type="compositionally biased region" description="Basic and acidic residues" evidence="1">
    <location>
        <begin position="676"/>
        <end position="691"/>
    </location>
</feature>
<dbReference type="EMBL" id="JANAWD010000406">
    <property type="protein sequence ID" value="KAJ3479926.1"/>
    <property type="molecule type" value="Genomic_DNA"/>
</dbReference>
<feature type="compositionally biased region" description="Polar residues" evidence="1">
    <location>
        <begin position="718"/>
        <end position="731"/>
    </location>
</feature>
<feature type="region of interest" description="Disordered" evidence="1">
    <location>
        <begin position="346"/>
        <end position="368"/>
    </location>
</feature>
<sequence length="944" mass="102688">MLSPVVSPFRQARANRKPSTPFLPGAWPSSSGSEEPNSFREDAASPRSDTYSSRGFAQVEKSPATPPHLDHVMKFHRRISDSLSANGQQLVAGLHDTESRKSKADSDLPQHRVSDPRSMRDGHHKMSLIPLPRSKVLSKRHLARQMHERVPLHPSSPDADSPPAPLSISSVSPSAESITSQHGLLQSPSGIASTFYPLPDHPPTKRYGLPTPSTSASSYGFSTDSPVLPSDEQRNTAHDPQYLRESENVNLLLTPSSADMDVFGIAASRGFISPSQSSLSIPTSFQSASSEESISHSGYISANETTRAHLRRESAISYLSTMSVPSSMGSALGDFPTPVAFNHDEAAARAQRSAAPSPSSHSEVGHPRVDLQTFGTPPSHIERTNGAALRPGTFGPFGKVKKLGGRIKKFLKERFVINEAKNDSVETAIEHPSETPFTTAAMIPTSGGSKPKVHIAVEPRPTKQRRQSMPIKSGSSPNVSRPRPLRPTSFLPIEEATERSASYPVSMPNLVAFTPPRPRPRPRRASQGSPRTRVYARSPGNISGDLTEGSKQVDGKDGNSRTRTQTAPPPRQNNQSNKISRRFSLTAALSRSALETLRTTIVPHPALPKVPPSNFYDDLIHRRSASTSANDAWNAAKHGDSPKAPSQRERKPRPLSVVPGVEEGSENGDSPSCENAIRDHETEGFRKEKPEFSSVQAVSTRQRSTMANPVGRPRSHTHSFGQTRPSSHTIQPSAWDAIAQRQQQQKRRPRGFSLTSVISKRALRARSMIVGRSPDLDPVPKYLDNLDDSKEGKLVTSVSGVSFSMVTPPLSQPQMTTERMTTPEAEEHTTSGCAEYDPDLILDKMCFAETTEVRSMIGSHTDLSLSGGSISDVAVHSVVLPRSPQLSTSTGLSHSADVTQDEDVEGDPVPGDDREDEREFMRALGLQFDEIARRARDEPTTVET</sequence>
<feature type="compositionally biased region" description="Basic and acidic residues" evidence="1">
    <location>
        <begin position="551"/>
        <end position="560"/>
    </location>
</feature>
<feature type="compositionally biased region" description="Polar residues" evidence="1">
    <location>
        <begin position="181"/>
        <end position="192"/>
    </location>
</feature>
<feature type="compositionally biased region" description="Polar residues" evidence="1">
    <location>
        <begin position="693"/>
        <end position="707"/>
    </location>
</feature>
<gene>
    <name evidence="2" type="ORF">NLI96_g8718</name>
</gene>
<name>A0AAD5UYF1_9APHY</name>
<feature type="compositionally biased region" description="Low complexity" evidence="1">
    <location>
        <begin position="166"/>
        <end position="180"/>
    </location>
</feature>
<keyword evidence="3" id="KW-1185">Reference proteome</keyword>
<proteinExistence type="predicted"/>
<feature type="region of interest" description="Disordered" evidence="1">
    <location>
        <begin position="884"/>
        <end position="918"/>
    </location>
</feature>
<dbReference type="AlphaFoldDB" id="A0AAD5UYF1"/>
<feature type="compositionally biased region" description="Low complexity" evidence="1">
    <location>
        <begin position="348"/>
        <end position="360"/>
    </location>
</feature>
<feature type="compositionally biased region" description="Polar residues" evidence="1">
    <location>
        <begin position="884"/>
        <end position="898"/>
    </location>
</feature>
<feature type="compositionally biased region" description="Basic and acidic residues" evidence="1">
    <location>
        <begin position="95"/>
        <end position="121"/>
    </location>
</feature>
<feature type="region of interest" description="Disordered" evidence="1">
    <location>
        <begin position="459"/>
        <end position="487"/>
    </location>
</feature>
<feature type="compositionally biased region" description="Polar residues" evidence="1">
    <location>
        <begin position="211"/>
        <end position="225"/>
    </location>
</feature>